<gene>
    <name evidence="11" type="ORF">I0K15_13120</name>
</gene>
<keyword evidence="8" id="KW-0843">Virulence</keyword>
<dbReference type="Gene3D" id="3.30.450.20">
    <property type="entry name" value="PAS domain"/>
    <property type="match status" value="1"/>
</dbReference>
<dbReference type="PRINTS" id="PR00344">
    <property type="entry name" value="BCTRLSENSOR"/>
</dbReference>
<evidence type="ECO:0000313" key="11">
    <source>
        <dbReference type="EMBL" id="QPH52749.1"/>
    </source>
</evidence>
<dbReference type="EMBL" id="CP064942">
    <property type="protein sequence ID" value="QPH52749.1"/>
    <property type="molecule type" value="Genomic_DNA"/>
</dbReference>
<keyword evidence="3" id="KW-0597">Phosphoprotein</keyword>
<keyword evidence="12" id="KW-1185">Reference proteome</keyword>
<keyword evidence="6" id="KW-0418">Kinase</keyword>
<dbReference type="InterPro" id="IPR003594">
    <property type="entry name" value="HATPase_dom"/>
</dbReference>
<dbReference type="NCBIfam" id="TIGR00229">
    <property type="entry name" value="sensory_box"/>
    <property type="match status" value="1"/>
</dbReference>
<feature type="domain" description="PAC" evidence="10">
    <location>
        <begin position="101"/>
        <end position="155"/>
    </location>
</feature>
<dbReference type="PROSITE" id="PS50109">
    <property type="entry name" value="HIS_KIN"/>
    <property type="match status" value="1"/>
</dbReference>
<dbReference type="AlphaFoldDB" id="A0A7S9LPA1"/>
<keyword evidence="4" id="KW-0808">Transferase</keyword>
<dbReference type="SMART" id="SM00387">
    <property type="entry name" value="HATPase_c"/>
    <property type="match status" value="1"/>
</dbReference>
<accession>A0A7S9LPA1</accession>
<dbReference type="PANTHER" id="PTHR41523">
    <property type="entry name" value="TWO-COMPONENT SYSTEM SENSOR PROTEIN"/>
    <property type="match status" value="1"/>
</dbReference>
<dbReference type="PROSITE" id="PS50113">
    <property type="entry name" value="PAC"/>
    <property type="match status" value="1"/>
</dbReference>
<proteinExistence type="predicted"/>
<reference evidence="11 12" key="1">
    <citation type="submission" date="2020-11" db="EMBL/GenBank/DDBJ databases">
        <title>Description of Pontivivens ytuae sp. nov. isolated from deep sea sediment of Mariana Trench.</title>
        <authorList>
            <person name="Wang Z."/>
            <person name="Sun Q.-L."/>
            <person name="Xu X.-D."/>
            <person name="Tang Y.-Z."/>
            <person name="Zhang J."/>
        </authorList>
    </citation>
    <scope>NUCLEOTIDE SEQUENCE [LARGE SCALE GENOMIC DNA]</scope>
    <source>
        <strain evidence="11 12">MT2928</strain>
    </source>
</reference>
<dbReference type="CDD" id="cd16917">
    <property type="entry name" value="HATPase_UhpB-NarQ-NarX-like"/>
    <property type="match status" value="1"/>
</dbReference>
<dbReference type="SUPFAM" id="SSF55874">
    <property type="entry name" value="ATPase domain of HSP90 chaperone/DNA topoisomerase II/histidine kinase"/>
    <property type="match status" value="1"/>
</dbReference>
<dbReference type="EC" id="2.7.13.3" evidence="2"/>
<dbReference type="InterPro" id="IPR013656">
    <property type="entry name" value="PAS_4"/>
</dbReference>
<dbReference type="RefSeq" id="WP_196101960.1">
    <property type="nucleotide sequence ID" value="NZ_CP064942.1"/>
</dbReference>
<name>A0A7S9LPA1_9RHOB</name>
<dbReference type="KEGG" id="poz:I0K15_13120"/>
<dbReference type="GO" id="GO:0005524">
    <property type="term" value="F:ATP binding"/>
    <property type="evidence" value="ECO:0007669"/>
    <property type="project" value="UniProtKB-KW"/>
</dbReference>
<dbReference type="CDD" id="cd00130">
    <property type="entry name" value="PAS"/>
    <property type="match status" value="1"/>
</dbReference>
<evidence type="ECO:0000256" key="4">
    <source>
        <dbReference type="ARBA" id="ARBA00022679"/>
    </source>
</evidence>
<dbReference type="Gene3D" id="3.30.565.10">
    <property type="entry name" value="Histidine kinase-like ATPase, C-terminal domain"/>
    <property type="match status" value="1"/>
</dbReference>
<dbReference type="Pfam" id="PF07568">
    <property type="entry name" value="HisKA_2"/>
    <property type="match status" value="1"/>
</dbReference>
<evidence type="ECO:0000259" key="9">
    <source>
        <dbReference type="PROSITE" id="PS50109"/>
    </source>
</evidence>
<dbReference type="InterPro" id="IPR000014">
    <property type="entry name" value="PAS"/>
</dbReference>
<dbReference type="InterPro" id="IPR011495">
    <property type="entry name" value="Sig_transdc_His_kin_sub2_dim/P"/>
</dbReference>
<dbReference type="Pfam" id="PF08448">
    <property type="entry name" value="PAS_4"/>
    <property type="match status" value="1"/>
</dbReference>
<dbReference type="InterPro" id="IPR005467">
    <property type="entry name" value="His_kinase_dom"/>
</dbReference>
<evidence type="ECO:0000256" key="5">
    <source>
        <dbReference type="ARBA" id="ARBA00022741"/>
    </source>
</evidence>
<dbReference type="Proteomes" id="UP000594800">
    <property type="component" value="Chromosome"/>
</dbReference>
<dbReference type="PANTHER" id="PTHR41523:SF8">
    <property type="entry name" value="ETHYLENE RESPONSE SENSOR PROTEIN"/>
    <property type="match status" value="1"/>
</dbReference>
<dbReference type="SUPFAM" id="SSF55785">
    <property type="entry name" value="PYP-like sensor domain (PAS domain)"/>
    <property type="match status" value="1"/>
</dbReference>
<dbReference type="InterPro" id="IPR004358">
    <property type="entry name" value="Sig_transdc_His_kin-like_C"/>
</dbReference>
<organism evidence="11 12">
    <name type="scientific">Pontivivens ytuae</name>
    <dbReference type="NCBI Taxonomy" id="2789856"/>
    <lineage>
        <taxon>Bacteria</taxon>
        <taxon>Pseudomonadati</taxon>
        <taxon>Pseudomonadota</taxon>
        <taxon>Alphaproteobacteria</taxon>
        <taxon>Rhodobacterales</taxon>
        <taxon>Paracoccaceae</taxon>
        <taxon>Pontivivens</taxon>
    </lineage>
</organism>
<dbReference type="GO" id="GO:0004673">
    <property type="term" value="F:protein histidine kinase activity"/>
    <property type="evidence" value="ECO:0007669"/>
    <property type="project" value="UniProtKB-EC"/>
</dbReference>
<evidence type="ECO:0000256" key="2">
    <source>
        <dbReference type="ARBA" id="ARBA00012438"/>
    </source>
</evidence>
<dbReference type="Pfam" id="PF02518">
    <property type="entry name" value="HATPase_c"/>
    <property type="match status" value="1"/>
</dbReference>
<feature type="domain" description="Histidine kinase" evidence="9">
    <location>
        <begin position="285"/>
        <end position="377"/>
    </location>
</feature>
<evidence type="ECO:0000256" key="8">
    <source>
        <dbReference type="ARBA" id="ARBA00023026"/>
    </source>
</evidence>
<dbReference type="InterPro" id="IPR035965">
    <property type="entry name" value="PAS-like_dom_sf"/>
</dbReference>
<evidence type="ECO:0000313" key="12">
    <source>
        <dbReference type="Proteomes" id="UP000594800"/>
    </source>
</evidence>
<dbReference type="InterPro" id="IPR036890">
    <property type="entry name" value="HATPase_C_sf"/>
</dbReference>
<evidence type="ECO:0000256" key="7">
    <source>
        <dbReference type="ARBA" id="ARBA00022840"/>
    </source>
</evidence>
<evidence type="ECO:0000259" key="10">
    <source>
        <dbReference type="PROSITE" id="PS50113"/>
    </source>
</evidence>
<evidence type="ECO:0000256" key="3">
    <source>
        <dbReference type="ARBA" id="ARBA00022553"/>
    </source>
</evidence>
<sequence length="377" mass="40199">MEQISLNGAANADDAGNADGTALDLLNDLTSSFALSVLNSSPDCIKLVELDGSLSFMNRNGMCAMEIDDFAMVEAQPWPSLWPVEAQPQLEAAVTAAVAGQTTRFEAFCPTAKGAPRWWSVTVSPVRNAAGETERVLASSRDITEQVNQMRVLNERDLQLSAYAERLAVELSDKDQLLEENRLLLREIDHRVKNNFAMICGMLRLQARGLDDASARFAVDDAAGRVMTLSYVHEQLYSGAPDAVELPDYLPRIARSIVGALSAEVEAVAADVATVTVEPDIAVALGLVTAELCSNAVKHAGRPAPRIALRLEREGCDLVLSISDDGPGLPDGFAADASTGLGMRVCKVQARQLGGTLHFDAVPDGGALISLRFPAPA</sequence>
<comment type="catalytic activity">
    <reaction evidence="1">
        <text>ATP + protein L-histidine = ADP + protein N-phospho-L-histidine.</text>
        <dbReference type="EC" id="2.7.13.3"/>
    </reaction>
</comment>
<keyword evidence="7" id="KW-0067">ATP-binding</keyword>
<dbReference type="InterPro" id="IPR000700">
    <property type="entry name" value="PAS-assoc_C"/>
</dbReference>
<protein>
    <recommendedName>
        <fullName evidence="2">histidine kinase</fullName>
        <ecNumber evidence="2">2.7.13.3</ecNumber>
    </recommendedName>
</protein>
<keyword evidence="5" id="KW-0547">Nucleotide-binding</keyword>
<evidence type="ECO:0000256" key="6">
    <source>
        <dbReference type="ARBA" id="ARBA00022777"/>
    </source>
</evidence>
<evidence type="ECO:0000256" key="1">
    <source>
        <dbReference type="ARBA" id="ARBA00000085"/>
    </source>
</evidence>